<keyword evidence="6" id="KW-1185">Reference proteome</keyword>
<dbReference type="PANTHER" id="PTHR22893:SF91">
    <property type="entry name" value="NADPH DEHYDROGENASE 2-RELATED"/>
    <property type="match status" value="1"/>
</dbReference>
<dbReference type="GO" id="GO:0010181">
    <property type="term" value="F:FMN binding"/>
    <property type="evidence" value="ECO:0007669"/>
    <property type="project" value="InterPro"/>
</dbReference>
<dbReference type="InterPro" id="IPR001155">
    <property type="entry name" value="OxRdtase_FMN_N"/>
</dbReference>
<evidence type="ECO:0000313" key="5">
    <source>
        <dbReference type="EMBL" id="OCA69095.1"/>
    </source>
</evidence>
<evidence type="ECO:0000313" key="6">
    <source>
        <dbReference type="Proteomes" id="UP000092651"/>
    </source>
</evidence>
<dbReference type="RefSeq" id="WP_065396194.1">
    <property type="nucleotide sequence ID" value="NZ_MAYH01000048.1"/>
</dbReference>
<dbReference type="PANTHER" id="PTHR22893">
    <property type="entry name" value="NADH OXIDOREDUCTASE-RELATED"/>
    <property type="match status" value="1"/>
</dbReference>
<evidence type="ECO:0000256" key="3">
    <source>
        <dbReference type="ARBA" id="ARBA00023002"/>
    </source>
</evidence>
<dbReference type="AlphaFoldDB" id="A0A1B8ZBY4"/>
<dbReference type="GO" id="GO:0005829">
    <property type="term" value="C:cytosol"/>
    <property type="evidence" value="ECO:0007669"/>
    <property type="project" value="UniProtKB-ARBA"/>
</dbReference>
<dbReference type="SUPFAM" id="SSF51395">
    <property type="entry name" value="FMN-linked oxidoreductases"/>
    <property type="match status" value="1"/>
</dbReference>
<dbReference type="OrthoDB" id="9772736at2"/>
<dbReference type="EMBL" id="MAYH01000048">
    <property type="protein sequence ID" value="OCA69095.1"/>
    <property type="molecule type" value="Genomic_DNA"/>
</dbReference>
<evidence type="ECO:0000256" key="1">
    <source>
        <dbReference type="ARBA" id="ARBA00001917"/>
    </source>
</evidence>
<dbReference type="Gene3D" id="3.20.20.70">
    <property type="entry name" value="Aldolase class I"/>
    <property type="match status" value="1"/>
</dbReference>
<reference evidence="5 6" key="1">
    <citation type="submission" date="2016-07" db="EMBL/GenBank/DDBJ databases">
        <authorList>
            <person name="Jeong J.-J."/>
            <person name="Kim D.W."/>
            <person name="Sang M.K."/>
            <person name="Choi I.-G."/>
            <person name="Kim K.D."/>
        </authorList>
    </citation>
    <scope>NUCLEOTIDE SEQUENCE [LARGE SCALE GENOMIC DNA]</scope>
    <source>
        <strain evidence="5 6">UTM-3</strain>
    </source>
</reference>
<dbReference type="GO" id="GO:0016628">
    <property type="term" value="F:oxidoreductase activity, acting on the CH-CH group of donors, NAD or NADP as acceptor"/>
    <property type="evidence" value="ECO:0007669"/>
    <property type="project" value="UniProtKB-ARBA"/>
</dbReference>
<evidence type="ECO:0000259" key="4">
    <source>
        <dbReference type="Pfam" id="PF00724"/>
    </source>
</evidence>
<sequence>MDNNLKIFTPLKTPAFTLNNRIVMAPMSRRRSPQGTPSASVAIYYGQRASAGLIITENVAVSQNGVGYLDAPAMFNEEQKEALKKIVETVHEKEGKIFMQLVHSGRVGHHFNHKDNAELVAPSPIKASGLIKIPTGEHLEMPEPIELSTEDAENLIDSFVDAAKTAIELGYDGVEIHGAHGFLTEQFLNPHTNLRKDKFGGSVKNRTRFLLEIAERTAKEIGPERTGIRLSPFAGVNEMAPYSEELETYQYLIDNLNTIGLLYVHLSGFTINGKQSITEDFIRDVRARFKNLVMLAGDYTKESAEIAIENGLADLVAFGRPFISNPDLVNRFKNNLPLAVGDEETFYKGGDYGYIDYPTA</sequence>
<feature type="domain" description="NADH:flavin oxidoreductase/NADH oxidase N-terminal" evidence="4">
    <location>
        <begin position="6"/>
        <end position="338"/>
    </location>
</feature>
<keyword evidence="3" id="KW-0560">Oxidoreductase</keyword>
<dbReference type="InterPro" id="IPR013785">
    <property type="entry name" value="Aldolase_TIM"/>
</dbReference>
<comment type="cofactor">
    <cofactor evidence="1">
        <name>FMN</name>
        <dbReference type="ChEBI" id="CHEBI:58210"/>
    </cofactor>
</comment>
<evidence type="ECO:0000256" key="2">
    <source>
        <dbReference type="ARBA" id="ARBA00005979"/>
    </source>
</evidence>
<dbReference type="Proteomes" id="UP000092651">
    <property type="component" value="Unassembled WGS sequence"/>
</dbReference>
<accession>A0A1B8ZBY4</accession>
<name>A0A1B8ZBY4_9FLAO</name>
<gene>
    <name evidence="5" type="ORF">BBI01_17960</name>
</gene>
<dbReference type="FunFam" id="3.20.20.70:FF:000059">
    <property type="entry name" value="N-ethylmaleimide reductase, FMN-linked"/>
    <property type="match status" value="1"/>
</dbReference>
<protein>
    <submittedName>
        <fullName evidence="5">Alkene reductase</fullName>
    </submittedName>
</protein>
<comment type="similarity">
    <text evidence="2">Belongs to the NADH:flavin oxidoreductase/NADH oxidase family.</text>
</comment>
<dbReference type="InterPro" id="IPR045247">
    <property type="entry name" value="Oye-like"/>
</dbReference>
<organism evidence="5 6">
    <name type="scientific">Chryseobacterium artocarpi</name>
    <dbReference type="NCBI Taxonomy" id="1414727"/>
    <lineage>
        <taxon>Bacteria</taxon>
        <taxon>Pseudomonadati</taxon>
        <taxon>Bacteroidota</taxon>
        <taxon>Flavobacteriia</taxon>
        <taxon>Flavobacteriales</taxon>
        <taxon>Weeksellaceae</taxon>
        <taxon>Chryseobacterium group</taxon>
        <taxon>Chryseobacterium</taxon>
    </lineage>
</organism>
<comment type="caution">
    <text evidence="5">The sequence shown here is derived from an EMBL/GenBank/DDBJ whole genome shotgun (WGS) entry which is preliminary data.</text>
</comment>
<dbReference type="CDD" id="cd02933">
    <property type="entry name" value="OYE_like_FMN"/>
    <property type="match status" value="1"/>
</dbReference>
<proteinExistence type="inferred from homology"/>
<dbReference type="Pfam" id="PF00724">
    <property type="entry name" value="Oxidored_FMN"/>
    <property type="match status" value="1"/>
</dbReference>